<organism evidence="1 2">
    <name type="scientific">Irpex rosettiformis</name>
    <dbReference type="NCBI Taxonomy" id="378272"/>
    <lineage>
        <taxon>Eukaryota</taxon>
        <taxon>Fungi</taxon>
        <taxon>Dikarya</taxon>
        <taxon>Basidiomycota</taxon>
        <taxon>Agaricomycotina</taxon>
        <taxon>Agaricomycetes</taxon>
        <taxon>Polyporales</taxon>
        <taxon>Irpicaceae</taxon>
        <taxon>Irpex</taxon>
    </lineage>
</organism>
<proteinExistence type="predicted"/>
<sequence>MRAFLYMSIAYAVSFVVASPVGYASRSLAHRDTAAPQGDPTERHSNPIDKALGGIVNDLSANMGGGYNDNNGGVEHFIPWW</sequence>
<gene>
    <name evidence="1" type="ORF">BDY19DRAFT_507697</name>
</gene>
<protein>
    <submittedName>
        <fullName evidence="1">Uncharacterized protein</fullName>
    </submittedName>
</protein>
<reference evidence="1" key="1">
    <citation type="journal article" date="2021" name="Environ. Microbiol.">
        <title>Gene family expansions and transcriptome signatures uncover fungal adaptations to wood decay.</title>
        <authorList>
            <person name="Hage H."/>
            <person name="Miyauchi S."/>
            <person name="Viragh M."/>
            <person name="Drula E."/>
            <person name="Min B."/>
            <person name="Chaduli D."/>
            <person name="Navarro D."/>
            <person name="Favel A."/>
            <person name="Norest M."/>
            <person name="Lesage-Meessen L."/>
            <person name="Balint B."/>
            <person name="Merenyi Z."/>
            <person name="de Eugenio L."/>
            <person name="Morin E."/>
            <person name="Martinez A.T."/>
            <person name="Baldrian P."/>
            <person name="Stursova M."/>
            <person name="Martinez M.J."/>
            <person name="Novotny C."/>
            <person name="Magnuson J.K."/>
            <person name="Spatafora J.W."/>
            <person name="Maurice S."/>
            <person name="Pangilinan J."/>
            <person name="Andreopoulos W."/>
            <person name="LaButti K."/>
            <person name="Hundley H."/>
            <person name="Na H."/>
            <person name="Kuo A."/>
            <person name="Barry K."/>
            <person name="Lipzen A."/>
            <person name="Henrissat B."/>
            <person name="Riley R."/>
            <person name="Ahrendt S."/>
            <person name="Nagy L.G."/>
            <person name="Grigoriev I.V."/>
            <person name="Martin F."/>
            <person name="Rosso M.N."/>
        </authorList>
    </citation>
    <scope>NUCLEOTIDE SEQUENCE</scope>
    <source>
        <strain evidence="1">CBS 384.51</strain>
    </source>
</reference>
<evidence type="ECO:0000313" key="2">
    <source>
        <dbReference type="Proteomes" id="UP001055072"/>
    </source>
</evidence>
<accession>A0ACB8UEP1</accession>
<evidence type="ECO:0000313" key="1">
    <source>
        <dbReference type="EMBL" id="KAI0092802.1"/>
    </source>
</evidence>
<name>A0ACB8UEP1_9APHY</name>
<keyword evidence="2" id="KW-1185">Reference proteome</keyword>
<dbReference type="Proteomes" id="UP001055072">
    <property type="component" value="Unassembled WGS sequence"/>
</dbReference>
<comment type="caution">
    <text evidence="1">The sequence shown here is derived from an EMBL/GenBank/DDBJ whole genome shotgun (WGS) entry which is preliminary data.</text>
</comment>
<dbReference type="EMBL" id="MU274903">
    <property type="protein sequence ID" value="KAI0092802.1"/>
    <property type="molecule type" value="Genomic_DNA"/>
</dbReference>